<comment type="cofactor">
    <cofactor evidence="1">
        <name>Mg(2+)</name>
        <dbReference type="ChEBI" id="CHEBI:18420"/>
    </cofactor>
</comment>
<dbReference type="InterPro" id="IPR049734">
    <property type="entry name" value="NudC-like_C"/>
</dbReference>
<keyword evidence="6 11" id="KW-0378">Hydrolase</keyword>
<evidence type="ECO:0000256" key="6">
    <source>
        <dbReference type="ARBA" id="ARBA00022801"/>
    </source>
</evidence>
<name>A0A098MC30_9BACL</name>
<evidence type="ECO:0000313" key="11">
    <source>
        <dbReference type="EMBL" id="KGE19112.1"/>
    </source>
</evidence>
<dbReference type="EC" id="3.6.1.22" evidence="4"/>
<evidence type="ECO:0000313" key="12">
    <source>
        <dbReference type="Proteomes" id="UP000029734"/>
    </source>
</evidence>
<dbReference type="AlphaFoldDB" id="A0A098MC30"/>
<comment type="similarity">
    <text evidence="3">Belongs to the Nudix hydrolase family. NudC subfamily.</text>
</comment>
<accession>A0A098MC30</accession>
<dbReference type="PANTHER" id="PTHR42904:SF6">
    <property type="entry name" value="NAD-CAPPED RNA HYDROLASE NUDT12"/>
    <property type="match status" value="1"/>
</dbReference>
<protein>
    <recommendedName>
        <fullName evidence="4">NAD(+) diphosphatase</fullName>
        <ecNumber evidence="4">3.6.1.22</ecNumber>
    </recommendedName>
</protein>
<evidence type="ECO:0000256" key="3">
    <source>
        <dbReference type="ARBA" id="ARBA00009595"/>
    </source>
</evidence>
<dbReference type="InterPro" id="IPR050241">
    <property type="entry name" value="NAD-cap_RNA_hydrolase_NudC"/>
</dbReference>
<evidence type="ECO:0000256" key="2">
    <source>
        <dbReference type="ARBA" id="ARBA00001947"/>
    </source>
</evidence>
<evidence type="ECO:0000256" key="9">
    <source>
        <dbReference type="ARBA" id="ARBA00023679"/>
    </source>
</evidence>
<dbReference type="GO" id="GO:0019677">
    <property type="term" value="P:NAD+ catabolic process"/>
    <property type="evidence" value="ECO:0007669"/>
    <property type="project" value="TreeGrafter"/>
</dbReference>
<dbReference type="InterPro" id="IPR000086">
    <property type="entry name" value="NUDIX_hydrolase_dom"/>
</dbReference>
<keyword evidence="7" id="KW-0460">Magnesium</keyword>
<dbReference type="CDD" id="cd03429">
    <property type="entry name" value="NUDIX_NADH_pyrophosphatase_Nudt13"/>
    <property type="match status" value="1"/>
</dbReference>
<dbReference type="Gene3D" id="3.90.79.10">
    <property type="entry name" value="Nucleoside Triphosphate Pyrophosphohydrolase"/>
    <property type="match status" value="1"/>
</dbReference>
<keyword evidence="8" id="KW-0520">NAD</keyword>
<comment type="caution">
    <text evidence="11">The sequence shown here is derived from an EMBL/GenBank/DDBJ whole genome shotgun (WGS) entry which is preliminary data.</text>
</comment>
<dbReference type="Pfam" id="PF00293">
    <property type="entry name" value="NUDIX"/>
    <property type="match status" value="1"/>
</dbReference>
<dbReference type="GO" id="GO:0005829">
    <property type="term" value="C:cytosol"/>
    <property type="evidence" value="ECO:0007669"/>
    <property type="project" value="TreeGrafter"/>
</dbReference>
<dbReference type="PROSITE" id="PS51462">
    <property type="entry name" value="NUDIX"/>
    <property type="match status" value="1"/>
</dbReference>
<evidence type="ECO:0000256" key="8">
    <source>
        <dbReference type="ARBA" id="ARBA00023027"/>
    </source>
</evidence>
<evidence type="ECO:0000256" key="5">
    <source>
        <dbReference type="ARBA" id="ARBA00022723"/>
    </source>
</evidence>
<dbReference type="SUPFAM" id="SSF55811">
    <property type="entry name" value="Nudix"/>
    <property type="match status" value="1"/>
</dbReference>
<organism evidence="11 12">
    <name type="scientific">Paenibacillus wynnii</name>
    <dbReference type="NCBI Taxonomy" id="268407"/>
    <lineage>
        <taxon>Bacteria</taxon>
        <taxon>Bacillati</taxon>
        <taxon>Bacillota</taxon>
        <taxon>Bacilli</taxon>
        <taxon>Bacillales</taxon>
        <taxon>Paenibacillaceae</taxon>
        <taxon>Paenibacillus</taxon>
    </lineage>
</organism>
<comment type="cofactor">
    <cofactor evidence="2">
        <name>Zn(2+)</name>
        <dbReference type="ChEBI" id="CHEBI:29105"/>
    </cofactor>
</comment>
<dbReference type="InterPro" id="IPR020084">
    <property type="entry name" value="NUDIX_hydrolase_CS"/>
</dbReference>
<dbReference type="GO" id="GO:0035529">
    <property type="term" value="F:NADH pyrophosphatase activity"/>
    <property type="evidence" value="ECO:0007669"/>
    <property type="project" value="TreeGrafter"/>
</dbReference>
<feature type="domain" description="Nudix hydrolase" evidence="10">
    <location>
        <begin position="35"/>
        <end position="157"/>
    </location>
</feature>
<dbReference type="STRING" id="268407.PWYN_06945"/>
<dbReference type="Proteomes" id="UP000029734">
    <property type="component" value="Unassembled WGS sequence"/>
</dbReference>
<dbReference type="OrthoDB" id="9800077at2"/>
<evidence type="ECO:0000256" key="7">
    <source>
        <dbReference type="ARBA" id="ARBA00022842"/>
    </source>
</evidence>
<dbReference type="PROSITE" id="PS00893">
    <property type="entry name" value="NUDIX_BOX"/>
    <property type="match status" value="1"/>
</dbReference>
<dbReference type="RefSeq" id="WP_036649733.1">
    <property type="nucleotide sequence ID" value="NZ_JQCR01000002.1"/>
</dbReference>
<evidence type="ECO:0000259" key="10">
    <source>
        <dbReference type="PROSITE" id="PS51462"/>
    </source>
</evidence>
<keyword evidence="5" id="KW-0479">Metal-binding</keyword>
<reference evidence="11 12" key="1">
    <citation type="submission" date="2014-08" db="EMBL/GenBank/DDBJ databases">
        <authorList>
            <person name="den Bakker H.C."/>
        </authorList>
    </citation>
    <scope>NUCLEOTIDE SEQUENCE [LARGE SCALE GENOMIC DNA]</scope>
    <source>
        <strain evidence="11 12">DSM 18334</strain>
    </source>
</reference>
<dbReference type="GO" id="GO:0006742">
    <property type="term" value="P:NADP+ catabolic process"/>
    <property type="evidence" value="ECO:0007669"/>
    <property type="project" value="TreeGrafter"/>
</dbReference>
<comment type="catalytic activity">
    <reaction evidence="9">
        <text>a 5'-end NAD(+)-phospho-ribonucleoside in mRNA + H2O = a 5'-end phospho-adenosine-phospho-ribonucleoside in mRNA + beta-nicotinamide D-ribonucleotide + 2 H(+)</text>
        <dbReference type="Rhea" id="RHEA:60876"/>
        <dbReference type="Rhea" id="RHEA-COMP:15698"/>
        <dbReference type="Rhea" id="RHEA-COMP:15719"/>
        <dbReference type="ChEBI" id="CHEBI:14649"/>
        <dbReference type="ChEBI" id="CHEBI:15377"/>
        <dbReference type="ChEBI" id="CHEBI:15378"/>
        <dbReference type="ChEBI" id="CHEBI:144029"/>
        <dbReference type="ChEBI" id="CHEBI:144051"/>
    </reaction>
    <physiologicalReaction direction="left-to-right" evidence="9">
        <dbReference type="Rhea" id="RHEA:60877"/>
    </physiologicalReaction>
</comment>
<gene>
    <name evidence="11" type="ORF">PWYN_06945</name>
</gene>
<dbReference type="eggNOG" id="COG2816">
    <property type="taxonomic scope" value="Bacteria"/>
</dbReference>
<proteinExistence type="inferred from homology"/>
<reference evidence="11 12" key="2">
    <citation type="submission" date="2014-10" db="EMBL/GenBank/DDBJ databases">
        <title>Comparative genomics of the Paenibacillus odorifer group.</title>
        <authorList>
            <person name="Tsai Y.-C."/>
            <person name="Martin N."/>
            <person name="Korlach J."/>
            <person name="Wiedmann M."/>
        </authorList>
    </citation>
    <scope>NUCLEOTIDE SEQUENCE [LARGE SCALE GENOMIC DNA]</scope>
    <source>
        <strain evidence="11 12">DSM 18334</strain>
    </source>
</reference>
<evidence type="ECO:0000256" key="4">
    <source>
        <dbReference type="ARBA" id="ARBA00012381"/>
    </source>
</evidence>
<dbReference type="InterPro" id="IPR015797">
    <property type="entry name" value="NUDIX_hydrolase-like_dom_sf"/>
</dbReference>
<dbReference type="GO" id="GO:0046872">
    <property type="term" value="F:metal ion binding"/>
    <property type="evidence" value="ECO:0007669"/>
    <property type="project" value="UniProtKB-KW"/>
</dbReference>
<sequence>MRHCHECGAKLVDKECNGEGLIPYCEHCDTFRFPIFSTAISTVVLNRDKNRVLLIQQYNRPDYILVAGYIDKGENAEETLIREVKEEVGLEVVSSEYMRTLYFEPSNTLMLNYICVVDSEDLSNVSSEVDKAVWFNLEEAAAAIKKNSLAETFLLSVIKKLS</sequence>
<dbReference type="EMBL" id="JQCR01000002">
    <property type="protein sequence ID" value="KGE19112.1"/>
    <property type="molecule type" value="Genomic_DNA"/>
</dbReference>
<dbReference type="PANTHER" id="PTHR42904">
    <property type="entry name" value="NUDIX HYDROLASE, NUDC SUBFAMILY"/>
    <property type="match status" value="1"/>
</dbReference>
<keyword evidence="12" id="KW-1185">Reference proteome</keyword>
<evidence type="ECO:0000256" key="1">
    <source>
        <dbReference type="ARBA" id="ARBA00001946"/>
    </source>
</evidence>